<dbReference type="RefSeq" id="WP_007463837.1">
    <property type="nucleotide sequence ID" value="NZ_AMZO01000006.1"/>
</dbReference>
<keyword evidence="2" id="KW-1185">Reference proteome</keyword>
<protein>
    <recommendedName>
        <fullName evidence="3">DNA mismatch repair protein</fullName>
    </recommendedName>
</protein>
<name>L8JH45_9GAMM</name>
<evidence type="ECO:0000313" key="1">
    <source>
        <dbReference type="EMBL" id="ELR66829.1"/>
    </source>
</evidence>
<comment type="caution">
    <text evidence="1">The sequence shown here is derived from an EMBL/GenBank/DDBJ whole genome shotgun (WGS) entry which is preliminary data.</text>
</comment>
<dbReference type="AlphaFoldDB" id="L8JH45"/>
<dbReference type="EMBL" id="AMZO01000006">
    <property type="protein sequence ID" value="ELR66829.1"/>
    <property type="molecule type" value="Genomic_DNA"/>
</dbReference>
<evidence type="ECO:0008006" key="3">
    <source>
        <dbReference type="Google" id="ProtNLM"/>
    </source>
</evidence>
<gene>
    <name evidence="1" type="ORF">C942_04528</name>
</gene>
<proteinExistence type="predicted"/>
<accession>L8JH45</accession>
<reference evidence="1 2" key="1">
    <citation type="submission" date="2012-12" db="EMBL/GenBank/DDBJ databases">
        <title>Genome Assembly of Photobacterium sp. AK15.</title>
        <authorList>
            <person name="Khatri I."/>
            <person name="Vaidya B."/>
            <person name="Srinivas T.N.R."/>
            <person name="Subramanian S."/>
            <person name="Pinnaka A."/>
        </authorList>
    </citation>
    <scope>NUCLEOTIDE SEQUENCE [LARGE SCALE GENOMIC DNA]</scope>
    <source>
        <strain evidence="1 2">AK15</strain>
    </source>
</reference>
<organism evidence="1 2">
    <name type="scientific">Photobacterium marinum</name>
    <dbReference type="NCBI Taxonomy" id="1056511"/>
    <lineage>
        <taxon>Bacteria</taxon>
        <taxon>Pseudomonadati</taxon>
        <taxon>Pseudomonadota</taxon>
        <taxon>Gammaproteobacteria</taxon>
        <taxon>Vibrionales</taxon>
        <taxon>Vibrionaceae</taxon>
        <taxon>Photobacterium</taxon>
    </lineage>
</organism>
<dbReference type="Proteomes" id="UP000011134">
    <property type="component" value="Unassembled WGS sequence"/>
</dbReference>
<evidence type="ECO:0000313" key="2">
    <source>
        <dbReference type="Proteomes" id="UP000011134"/>
    </source>
</evidence>
<dbReference type="PATRIC" id="fig|1056511.3.peg.1357"/>
<sequence>MLVAAGLTLNIISALMTNFFIDDVTRQANELVQQQQNNDKLITLIWQQVETVDRKKEYVLELILTSKYQEKPIPTEIKDQVINEINYWLDQEVKELSIDGIPTLITLLNKAQDDRREKINQLYLDNLQLIEEHADKMKSVSQLRNLALFLQIIGLALVLARDLNWHEHRLEER</sequence>